<proteinExistence type="predicted"/>
<dbReference type="InterPro" id="IPR053174">
    <property type="entry name" value="LpxI"/>
</dbReference>
<dbReference type="HOGENOM" id="CLU_085042_0_0_0"/>
<dbReference type="Pfam" id="PF06230">
    <property type="entry name" value="LpxI_C"/>
    <property type="match status" value="1"/>
</dbReference>
<dbReference type="RefSeq" id="WP_013506233.1">
    <property type="nucleotide sequence ID" value="NC_014836.1"/>
</dbReference>
<gene>
    <name evidence="3" type="ordered locus">Selin_1623</name>
</gene>
<dbReference type="PANTHER" id="PTHR39962">
    <property type="entry name" value="BLL4848 PROTEIN"/>
    <property type="match status" value="1"/>
</dbReference>
<protein>
    <recommendedName>
        <fullName evidence="5">DUF1009 domain-containing protein</fullName>
    </recommendedName>
</protein>
<accession>E6W0D5</accession>
<evidence type="ECO:0000259" key="1">
    <source>
        <dbReference type="Pfam" id="PF06230"/>
    </source>
</evidence>
<dbReference type="EMBL" id="CP002432">
    <property type="protein sequence ID" value="ADU66353.1"/>
    <property type="molecule type" value="Genomic_DNA"/>
</dbReference>
<name>E6W0D5_DESIS</name>
<evidence type="ECO:0000259" key="2">
    <source>
        <dbReference type="Pfam" id="PF17930"/>
    </source>
</evidence>
<dbReference type="Gene3D" id="3.40.50.20">
    <property type="match status" value="1"/>
</dbReference>
<dbReference type="PANTHER" id="PTHR39962:SF1">
    <property type="entry name" value="LPXI FAMILY PROTEIN"/>
    <property type="match status" value="1"/>
</dbReference>
<dbReference type="InterPro" id="IPR043167">
    <property type="entry name" value="LpxI_C_sf"/>
</dbReference>
<reference evidence="3 4" key="1">
    <citation type="submission" date="2010-12" db="EMBL/GenBank/DDBJ databases">
        <title>Complete sequence of Desulfurispirillum indicum S5.</title>
        <authorList>
            <consortium name="US DOE Joint Genome Institute"/>
            <person name="Lucas S."/>
            <person name="Copeland A."/>
            <person name="Lapidus A."/>
            <person name="Cheng J.-F."/>
            <person name="Goodwin L."/>
            <person name="Pitluck S."/>
            <person name="Chertkov O."/>
            <person name="Held B."/>
            <person name="Detter J.C."/>
            <person name="Han C."/>
            <person name="Tapia R."/>
            <person name="Land M."/>
            <person name="Hauser L."/>
            <person name="Kyrpides N."/>
            <person name="Ivanova N."/>
            <person name="Mikhailova N."/>
            <person name="Haggblom M."/>
            <person name="Rauschenbach I."/>
            <person name="Bini E."/>
            <person name="Woyke T."/>
        </authorList>
    </citation>
    <scope>NUCLEOTIDE SEQUENCE [LARGE SCALE GENOMIC DNA]</scope>
    <source>
        <strain evidence="4">ATCC BAA-1389 / DSM 22839 / S5</strain>
    </source>
</reference>
<dbReference type="AlphaFoldDB" id="E6W0D5"/>
<dbReference type="Gene3D" id="3.40.140.80">
    <property type="match status" value="1"/>
</dbReference>
<dbReference type="KEGG" id="din:Selin_1623"/>
<evidence type="ECO:0000313" key="4">
    <source>
        <dbReference type="Proteomes" id="UP000002572"/>
    </source>
</evidence>
<organism evidence="3 4">
    <name type="scientific">Desulfurispirillum indicum (strain ATCC BAA-1389 / DSM 22839 / S5)</name>
    <dbReference type="NCBI Taxonomy" id="653733"/>
    <lineage>
        <taxon>Bacteria</taxon>
        <taxon>Pseudomonadati</taxon>
        <taxon>Chrysiogenota</taxon>
        <taxon>Chrysiogenia</taxon>
        <taxon>Chrysiogenales</taxon>
        <taxon>Chrysiogenaceae</taxon>
        <taxon>Desulfurispirillum</taxon>
    </lineage>
</organism>
<feature type="domain" description="LpxI N-terminal" evidence="2">
    <location>
        <begin position="6"/>
        <end position="134"/>
    </location>
</feature>
<dbReference type="STRING" id="653733.Selin_1623"/>
<dbReference type="Proteomes" id="UP000002572">
    <property type="component" value="Chromosome"/>
</dbReference>
<dbReference type="InParanoid" id="E6W0D5"/>
<dbReference type="Pfam" id="PF17930">
    <property type="entry name" value="LpxI_N"/>
    <property type="match status" value="1"/>
</dbReference>
<evidence type="ECO:0000313" key="3">
    <source>
        <dbReference type="EMBL" id="ADU66353.1"/>
    </source>
</evidence>
<feature type="domain" description="LpxI C-terminal" evidence="1">
    <location>
        <begin position="144"/>
        <end position="263"/>
    </location>
</feature>
<dbReference type="OrthoDB" id="9789836at2"/>
<evidence type="ECO:0008006" key="5">
    <source>
        <dbReference type="Google" id="ProtNLM"/>
    </source>
</evidence>
<dbReference type="InterPro" id="IPR041255">
    <property type="entry name" value="LpxI_N"/>
</dbReference>
<sequence>MQEPSVGIICGQGDFARLAIDAYRQKGYRTFAVVLREENTMEVADKADRSMELPIEKIGRIIRFFRDHGVTDLLFAGKVHKKVVYRTIFTDITAMRLLRRFKDHRDASMMNVIMYFLEEEGFRILPQTQYLEELLAPKGVIWGKIEPDLARDIQYGYRIARMLADEEIGQTVAVLREAVVAAEALEGTDRTIVRAGELARDTTIVKVERTRQDLRFDVPVVGLETVTWAVQARCRCLAMEAEKVFFFQREESIALARKHNLVLYGI</sequence>
<dbReference type="InterPro" id="IPR010415">
    <property type="entry name" value="LpxI_C"/>
</dbReference>
<dbReference type="eggNOG" id="COG3494">
    <property type="taxonomic scope" value="Bacteria"/>
</dbReference>
<keyword evidence="4" id="KW-1185">Reference proteome</keyword>